<feature type="coiled-coil region" evidence="1">
    <location>
        <begin position="57"/>
        <end position="126"/>
    </location>
</feature>
<evidence type="ECO:0000313" key="4">
    <source>
        <dbReference type="Proteomes" id="UP001174909"/>
    </source>
</evidence>
<dbReference type="Proteomes" id="UP001174909">
    <property type="component" value="Unassembled WGS sequence"/>
</dbReference>
<name>A0AA35R5Z0_GEOBA</name>
<dbReference type="PANTHER" id="PTHR34700:SF4">
    <property type="entry name" value="PHAGE-LIKE ELEMENT PBSX PROTEIN XKDP"/>
    <property type="match status" value="1"/>
</dbReference>
<proteinExistence type="predicted"/>
<dbReference type="EMBL" id="CASHTH010000553">
    <property type="protein sequence ID" value="CAI8004206.1"/>
    <property type="molecule type" value="Genomic_DNA"/>
</dbReference>
<dbReference type="PROSITE" id="PS51782">
    <property type="entry name" value="LYSM"/>
    <property type="match status" value="1"/>
</dbReference>
<organism evidence="3 4">
    <name type="scientific">Geodia barretti</name>
    <name type="common">Barrett's horny sponge</name>
    <dbReference type="NCBI Taxonomy" id="519541"/>
    <lineage>
        <taxon>Eukaryota</taxon>
        <taxon>Metazoa</taxon>
        <taxon>Porifera</taxon>
        <taxon>Demospongiae</taxon>
        <taxon>Heteroscleromorpha</taxon>
        <taxon>Tetractinellida</taxon>
        <taxon>Astrophorina</taxon>
        <taxon>Geodiidae</taxon>
        <taxon>Geodia</taxon>
    </lineage>
</organism>
<dbReference type="Gene3D" id="1.10.287.1490">
    <property type="match status" value="1"/>
</dbReference>
<gene>
    <name evidence="3" type="ORF">GBAR_LOCUS3854</name>
</gene>
<comment type="caution">
    <text evidence="3">The sequence shown here is derived from an EMBL/GenBank/DDBJ whole genome shotgun (WGS) entry which is preliminary data.</text>
</comment>
<evidence type="ECO:0000256" key="1">
    <source>
        <dbReference type="SAM" id="Coils"/>
    </source>
</evidence>
<reference evidence="3" key="1">
    <citation type="submission" date="2023-03" db="EMBL/GenBank/DDBJ databases">
        <authorList>
            <person name="Steffen K."/>
            <person name="Cardenas P."/>
        </authorList>
    </citation>
    <scope>NUCLEOTIDE SEQUENCE</scope>
</reference>
<protein>
    <recommendedName>
        <fullName evidence="2">LysM domain-containing protein</fullName>
    </recommendedName>
</protein>
<dbReference type="CDD" id="cd00118">
    <property type="entry name" value="LysM"/>
    <property type="match status" value="1"/>
</dbReference>
<dbReference type="AlphaFoldDB" id="A0AA35R5Z0"/>
<dbReference type="SUPFAM" id="SSF54106">
    <property type="entry name" value="LysM domain"/>
    <property type="match status" value="1"/>
</dbReference>
<evidence type="ECO:0000259" key="2">
    <source>
        <dbReference type="PROSITE" id="PS51782"/>
    </source>
</evidence>
<keyword evidence="4" id="KW-1185">Reference proteome</keyword>
<dbReference type="InterPro" id="IPR036779">
    <property type="entry name" value="LysM_dom_sf"/>
</dbReference>
<evidence type="ECO:0000313" key="3">
    <source>
        <dbReference type="EMBL" id="CAI8004206.1"/>
    </source>
</evidence>
<dbReference type="InterPro" id="IPR018392">
    <property type="entry name" value="LysM"/>
</dbReference>
<dbReference type="PANTHER" id="PTHR34700">
    <property type="entry name" value="POTASSIUM BINDING PROTEIN KBP"/>
    <property type="match status" value="1"/>
</dbReference>
<accession>A0AA35R5Z0</accession>
<dbReference type="SUPFAM" id="SSF57997">
    <property type="entry name" value="Tropomyosin"/>
    <property type="match status" value="1"/>
</dbReference>
<dbReference type="InterPro" id="IPR052196">
    <property type="entry name" value="Bact_Kbp"/>
</dbReference>
<sequence>MLITIEKGDTLWDLCQEHLEDPLQWRELSKYNDFTNPHLIYPGETLRIPLAMAKDALDGAEEKLTMQQEGLEELKVELAESEATRDKLEAEIGGLNQSMSKLKGQLKDLEDSLKSQKELMMAVTESGNEIASGVKKSLEATKTSILNDIAHLDEHLEGVDTMLEDRKMKAEATHALIEAIQADAKMLLTQVETNQKAINEVKMMLEDANKGIHEELSTSKRALVFLTTVAAGIGWFALSTIGGRSGE</sequence>
<dbReference type="Gene3D" id="3.10.350.10">
    <property type="entry name" value="LysM domain"/>
    <property type="match status" value="1"/>
</dbReference>
<dbReference type="Pfam" id="PF01476">
    <property type="entry name" value="LysM"/>
    <property type="match status" value="1"/>
</dbReference>
<keyword evidence="1" id="KW-0175">Coiled coil</keyword>
<feature type="domain" description="LysM" evidence="2">
    <location>
        <begin position="1"/>
        <end position="48"/>
    </location>
</feature>